<protein>
    <submittedName>
        <fullName evidence="4">FMI2 protein</fullName>
    </submittedName>
</protein>
<feature type="compositionally biased region" description="Polar residues" evidence="2">
    <location>
        <begin position="304"/>
        <end position="313"/>
    </location>
</feature>
<feature type="domain" description="Tyrosine specific protein phosphatases" evidence="3">
    <location>
        <begin position="154"/>
        <end position="222"/>
    </location>
</feature>
<dbReference type="SUPFAM" id="SSF52799">
    <property type="entry name" value="(Phosphotyrosine protein) phosphatases II"/>
    <property type="match status" value="1"/>
</dbReference>
<dbReference type="InterPro" id="IPR000387">
    <property type="entry name" value="Tyr_Pase_dom"/>
</dbReference>
<sequence length="313" mass="35395">MGFDSTRVTPSSSDRYLCMGYGMHGPDCNTHWLDLVNLRPLEPPESHDYPPGLYTCTQFFQSLGKDTFTSPCPGFHWEYSLRRQAQRVLPFLYLGPTSMARNIEFLKREGITLVYAIRSRHISHDIIVNADKTAMAAGIESDRINVEDYNELITMFPDAIRRINNHICCCPDHSSPTGPAEKKVLVFCETGNERSATLIAAYLMVMYNLRLYAALGQVQARRLCVNIDYPVREVLWSFESILQAQRDVSKVSRLPPSSGIYGTNGFKRGHSSIHESEAVQDPGNDHDMDMVDDEHPAKRRNVENTHSNGLLPN</sequence>
<comment type="similarity">
    <text evidence="1">Belongs to the protein-tyrosine phosphatase family. Non-receptor class subfamily.</text>
</comment>
<evidence type="ECO:0000256" key="2">
    <source>
        <dbReference type="SAM" id="MobiDB-lite"/>
    </source>
</evidence>
<dbReference type="STRING" id="404692.A0A0J6Y8D8"/>
<dbReference type="Gene3D" id="3.90.190.10">
    <property type="entry name" value="Protein tyrosine phosphatase superfamily"/>
    <property type="match status" value="1"/>
</dbReference>
<dbReference type="InterPro" id="IPR052449">
    <property type="entry name" value="STYX-Interacting_Phosphatase"/>
</dbReference>
<dbReference type="GO" id="GO:1990444">
    <property type="term" value="F:F-box domain binding"/>
    <property type="evidence" value="ECO:0007669"/>
    <property type="project" value="TreeGrafter"/>
</dbReference>
<dbReference type="EMBL" id="DS028094">
    <property type="protein sequence ID" value="KMP02993.1"/>
    <property type="molecule type" value="Genomic_DNA"/>
</dbReference>
<dbReference type="PANTHER" id="PTHR46588">
    <property type="entry name" value="SERINE/THREONINE/TYROSINE-INTERACTING PROTEIN"/>
    <property type="match status" value="1"/>
</dbReference>
<dbReference type="GO" id="GO:0070372">
    <property type="term" value="P:regulation of ERK1 and ERK2 cascade"/>
    <property type="evidence" value="ECO:0007669"/>
    <property type="project" value="TreeGrafter"/>
</dbReference>
<reference evidence="5" key="1">
    <citation type="journal article" date="2010" name="Genome Res.">
        <title>Population genomic sequencing of Coccidioides fungi reveals recent hybridization and transposon control.</title>
        <authorList>
            <person name="Neafsey D.E."/>
            <person name="Barker B.M."/>
            <person name="Sharpton T.J."/>
            <person name="Stajich J.E."/>
            <person name="Park D.J."/>
            <person name="Whiston E."/>
            <person name="Hung C.-Y."/>
            <person name="McMahan C."/>
            <person name="White J."/>
            <person name="Sykes S."/>
            <person name="Heiman D."/>
            <person name="Young S."/>
            <person name="Zeng Q."/>
            <person name="Abouelleil A."/>
            <person name="Aftuck L."/>
            <person name="Bessette D."/>
            <person name="Brown A."/>
            <person name="FitzGerald M."/>
            <person name="Lui A."/>
            <person name="Macdonald J.P."/>
            <person name="Priest M."/>
            <person name="Orbach M.J."/>
            <person name="Galgiani J.N."/>
            <person name="Kirkland T.N."/>
            <person name="Cole G.T."/>
            <person name="Birren B.W."/>
            <person name="Henn M.R."/>
            <person name="Taylor J.W."/>
            <person name="Rounsley S.D."/>
        </authorList>
    </citation>
    <scope>NUCLEOTIDE SEQUENCE [LARGE SCALE GENOMIC DNA]</scope>
    <source>
        <strain evidence="5">RMSCC 2394</strain>
    </source>
</reference>
<name>A0A0J6Y8D8_COCIT</name>
<dbReference type="GO" id="GO:0062026">
    <property type="term" value="P:negative regulation of SCF-dependent proteasomal ubiquitin-dependent catabolic process"/>
    <property type="evidence" value="ECO:0007669"/>
    <property type="project" value="TreeGrafter"/>
</dbReference>
<organism evidence="4 5">
    <name type="scientific">Coccidioides immitis RMSCC 2394</name>
    <dbReference type="NCBI Taxonomy" id="404692"/>
    <lineage>
        <taxon>Eukaryota</taxon>
        <taxon>Fungi</taxon>
        <taxon>Dikarya</taxon>
        <taxon>Ascomycota</taxon>
        <taxon>Pezizomycotina</taxon>
        <taxon>Eurotiomycetes</taxon>
        <taxon>Eurotiomycetidae</taxon>
        <taxon>Onygenales</taxon>
        <taxon>Onygenaceae</taxon>
        <taxon>Coccidioides</taxon>
    </lineage>
</organism>
<dbReference type="InterPro" id="IPR020422">
    <property type="entry name" value="TYR_PHOSPHATASE_DUAL_dom"/>
</dbReference>
<dbReference type="GO" id="GO:0005654">
    <property type="term" value="C:nucleoplasm"/>
    <property type="evidence" value="ECO:0007669"/>
    <property type="project" value="TreeGrafter"/>
</dbReference>
<dbReference type="OrthoDB" id="10252009at2759"/>
<dbReference type="GO" id="GO:0005737">
    <property type="term" value="C:cytoplasm"/>
    <property type="evidence" value="ECO:0007669"/>
    <property type="project" value="TreeGrafter"/>
</dbReference>
<feature type="region of interest" description="Disordered" evidence="2">
    <location>
        <begin position="277"/>
        <end position="313"/>
    </location>
</feature>
<evidence type="ECO:0000259" key="3">
    <source>
        <dbReference type="PROSITE" id="PS50056"/>
    </source>
</evidence>
<dbReference type="InterPro" id="IPR000340">
    <property type="entry name" value="Dual-sp_phosphatase_cat-dom"/>
</dbReference>
<evidence type="ECO:0000313" key="4">
    <source>
        <dbReference type="EMBL" id="KMP02993.1"/>
    </source>
</evidence>
<evidence type="ECO:0000313" key="5">
    <source>
        <dbReference type="Proteomes" id="UP000054565"/>
    </source>
</evidence>
<dbReference type="AlphaFoldDB" id="A0A0J6Y8D8"/>
<proteinExistence type="inferred from homology"/>
<accession>A0A0J6Y8D8</accession>
<gene>
    <name evidence="4" type="ORF">CIRG_02685</name>
</gene>
<dbReference type="GO" id="GO:0140096">
    <property type="term" value="F:catalytic activity, acting on a protein"/>
    <property type="evidence" value="ECO:0007669"/>
    <property type="project" value="UniProtKB-ARBA"/>
</dbReference>
<dbReference type="SMART" id="SM00195">
    <property type="entry name" value="DSPc"/>
    <property type="match status" value="1"/>
</dbReference>
<dbReference type="PROSITE" id="PS50056">
    <property type="entry name" value="TYR_PHOSPHATASE_2"/>
    <property type="match status" value="1"/>
</dbReference>
<dbReference type="PANTHER" id="PTHR46588:SF1">
    <property type="entry name" value="SERINE_THREONINE_TYROSINE-INTERACTING PROTEIN"/>
    <property type="match status" value="1"/>
</dbReference>
<dbReference type="CDD" id="cd14498">
    <property type="entry name" value="DSP"/>
    <property type="match status" value="1"/>
</dbReference>
<dbReference type="Pfam" id="PF00782">
    <property type="entry name" value="DSPc"/>
    <property type="match status" value="1"/>
</dbReference>
<dbReference type="InterPro" id="IPR029021">
    <property type="entry name" value="Prot-tyrosine_phosphatase-like"/>
</dbReference>
<dbReference type="Proteomes" id="UP000054565">
    <property type="component" value="Unassembled WGS sequence"/>
</dbReference>
<feature type="compositionally biased region" description="Basic and acidic residues" evidence="2">
    <location>
        <begin position="277"/>
        <end position="303"/>
    </location>
</feature>
<evidence type="ECO:0000256" key="1">
    <source>
        <dbReference type="ARBA" id="ARBA00009649"/>
    </source>
</evidence>